<keyword evidence="3" id="KW-1185">Reference proteome</keyword>
<comment type="caution">
    <text evidence="2">The sequence shown here is derived from an EMBL/GenBank/DDBJ whole genome shotgun (WGS) entry which is preliminary data.</text>
</comment>
<sequence length="44" mass="5106">IESDTEGNILGEQLKTDLDDTFSENDWKNDEKSDWESDTDLEVE</sequence>
<reference evidence="2" key="1">
    <citation type="submission" date="2021-06" db="EMBL/GenBank/DDBJ databases">
        <authorList>
            <person name="Kallberg Y."/>
            <person name="Tangrot J."/>
            <person name="Rosling A."/>
        </authorList>
    </citation>
    <scope>NUCLEOTIDE SEQUENCE</scope>
    <source>
        <strain evidence="2">87-6 pot B 2015</strain>
    </source>
</reference>
<feature type="compositionally biased region" description="Basic and acidic residues" evidence="1">
    <location>
        <begin position="25"/>
        <end position="35"/>
    </location>
</feature>
<name>A0A9N9CXE1_FUNMO</name>
<feature type="non-terminal residue" evidence="2">
    <location>
        <position position="1"/>
    </location>
</feature>
<evidence type="ECO:0000256" key="1">
    <source>
        <dbReference type="SAM" id="MobiDB-lite"/>
    </source>
</evidence>
<dbReference type="AlphaFoldDB" id="A0A9N9CXE1"/>
<evidence type="ECO:0000313" key="3">
    <source>
        <dbReference type="Proteomes" id="UP000789375"/>
    </source>
</evidence>
<accession>A0A9N9CXE1</accession>
<evidence type="ECO:0000313" key="2">
    <source>
        <dbReference type="EMBL" id="CAG8619651.1"/>
    </source>
</evidence>
<dbReference type="Proteomes" id="UP000789375">
    <property type="component" value="Unassembled WGS sequence"/>
</dbReference>
<proteinExistence type="predicted"/>
<dbReference type="EMBL" id="CAJVPP010003060">
    <property type="protein sequence ID" value="CAG8619651.1"/>
    <property type="molecule type" value="Genomic_DNA"/>
</dbReference>
<protein>
    <submittedName>
        <fullName evidence="2">11630_t:CDS:1</fullName>
    </submittedName>
</protein>
<organism evidence="2 3">
    <name type="scientific">Funneliformis mosseae</name>
    <name type="common">Endomycorrhizal fungus</name>
    <name type="synonym">Glomus mosseae</name>
    <dbReference type="NCBI Taxonomy" id="27381"/>
    <lineage>
        <taxon>Eukaryota</taxon>
        <taxon>Fungi</taxon>
        <taxon>Fungi incertae sedis</taxon>
        <taxon>Mucoromycota</taxon>
        <taxon>Glomeromycotina</taxon>
        <taxon>Glomeromycetes</taxon>
        <taxon>Glomerales</taxon>
        <taxon>Glomeraceae</taxon>
        <taxon>Funneliformis</taxon>
    </lineage>
</organism>
<gene>
    <name evidence="2" type="ORF">FMOSSE_LOCUS9911</name>
</gene>
<feature type="region of interest" description="Disordered" evidence="1">
    <location>
        <begin position="1"/>
        <end position="44"/>
    </location>
</feature>